<evidence type="ECO:0000313" key="1">
    <source>
        <dbReference type="EMBL" id="KAJ1356762.1"/>
    </source>
</evidence>
<accession>A0AAD5MDS1</accession>
<comment type="caution">
    <text evidence="1">The sequence shown here is derived from an EMBL/GenBank/DDBJ whole genome shotgun (WGS) entry which is preliminary data.</text>
</comment>
<proteinExistence type="predicted"/>
<dbReference type="Proteomes" id="UP001196413">
    <property type="component" value="Unassembled WGS sequence"/>
</dbReference>
<dbReference type="AlphaFoldDB" id="A0AAD5MDS1"/>
<protein>
    <submittedName>
        <fullName evidence="1">Uncharacterized protein</fullName>
    </submittedName>
</protein>
<gene>
    <name evidence="1" type="ORF">KIN20_014535</name>
</gene>
<name>A0AAD5MDS1_PARTN</name>
<reference evidence="1" key="1">
    <citation type="submission" date="2021-06" db="EMBL/GenBank/DDBJ databases">
        <title>Parelaphostrongylus tenuis whole genome reference sequence.</title>
        <authorList>
            <person name="Garwood T.J."/>
            <person name="Larsen P.A."/>
            <person name="Fountain-Jones N.M."/>
            <person name="Garbe J.R."/>
            <person name="Macchietto M.G."/>
            <person name="Kania S.A."/>
            <person name="Gerhold R.W."/>
            <person name="Richards J.E."/>
            <person name="Wolf T.M."/>
        </authorList>
    </citation>
    <scope>NUCLEOTIDE SEQUENCE</scope>
    <source>
        <strain evidence="1">MNPRO001-30</strain>
        <tissue evidence="1">Meninges</tissue>
    </source>
</reference>
<feature type="non-terminal residue" evidence="1">
    <location>
        <position position="86"/>
    </location>
</feature>
<dbReference type="EMBL" id="JAHQIW010002883">
    <property type="protein sequence ID" value="KAJ1356762.1"/>
    <property type="molecule type" value="Genomic_DNA"/>
</dbReference>
<evidence type="ECO:0000313" key="2">
    <source>
        <dbReference type="Proteomes" id="UP001196413"/>
    </source>
</evidence>
<keyword evidence="2" id="KW-1185">Reference proteome</keyword>
<sequence>DHDRILRAPTLSPDDASGLEIIRQFTFIHRNPDTDGFWTLRRVVRVLMIKNEDYWIPLINSHLEEVEICMIGDRHVLRWRGSNGSN</sequence>
<organism evidence="1 2">
    <name type="scientific">Parelaphostrongylus tenuis</name>
    <name type="common">Meningeal worm</name>
    <dbReference type="NCBI Taxonomy" id="148309"/>
    <lineage>
        <taxon>Eukaryota</taxon>
        <taxon>Metazoa</taxon>
        <taxon>Ecdysozoa</taxon>
        <taxon>Nematoda</taxon>
        <taxon>Chromadorea</taxon>
        <taxon>Rhabditida</taxon>
        <taxon>Rhabditina</taxon>
        <taxon>Rhabditomorpha</taxon>
        <taxon>Strongyloidea</taxon>
        <taxon>Metastrongylidae</taxon>
        <taxon>Parelaphostrongylus</taxon>
    </lineage>
</organism>